<dbReference type="Pfam" id="PF00931">
    <property type="entry name" value="NB-ARC"/>
    <property type="match status" value="1"/>
</dbReference>
<dbReference type="Gene3D" id="3.40.50.300">
    <property type="entry name" value="P-loop containing nucleotide triphosphate hydrolases"/>
    <property type="match status" value="1"/>
</dbReference>
<protein>
    <recommendedName>
        <fullName evidence="1">NB-ARC domain-containing protein</fullName>
    </recommendedName>
</protein>
<dbReference type="EMBL" id="JAUUTY010000002">
    <property type="protein sequence ID" value="KAK1677767.1"/>
    <property type="molecule type" value="Genomic_DNA"/>
</dbReference>
<evidence type="ECO:0000313" key="3">
    <source>
        <dbReference type="Proteomes" id="UP001231189"/>
    </source>
</evidence>
<dbReference type="Proteomes" id="UP001231189">
    <property type="component" value="Unassembled WGS sequence"/>
</dbReference>
<dbReference type="GO" id="GO:0043531">
    <property type="term" value="F:ADP binding"/>
    <property type="evidence" value="ECO:0007669"/>
    <property type="project" value="InterPro"/>
</dbReference>
<dbReference type="InterPro" id="IPR002182">
    <property type="entry name" value="NB-ARC"/>
</dbReference>
<evidence type="ECO:0000259" key="1">
    <source>
        <dbReference type="Pfam" id="PF00931"/>
    </source>
</evidence>
<feature type="domain" description="NB-ARC" evidence="1">
    <location>
        <begin position="169"/>
        <end position="327"/>
    </location>
</feature>
<reference evidence="2" key="1">
    <citation type="submission" date="2023-07" db="EMBL/GenBank/DDBJ databases">
        <title>A chromosome-level genome assembly of Lolium multiflorum.</title>
        <authorList>
            <person name="Chen Y."/>
            <person name="Copetti D."/>
            <person name="Kolliker R."/>
            <person name="Studer B."/>
        </authorList>
    </citation>
    <scope>NUCLEOTIDE SEQUENCE</scope>
    <source>
        <strain evidence="2">02402/16</strain>
        <tissue evidence="2">Leaf</tissue>
    </source>
</reference>
<dbReference type="AlphaFoldDB" id="A0AAD8T9H3"/>
<dbReference type="PANTHER" id="PTHR33377:SF30">
    <property type="entry name" value="OS07G0117000 PROTEIN"/>
    <property type="match status" value="1"/>
</dbReference>
<accession>A0AAD8T9H3</accession>
<proteinExistence type="predicted"/>
<name>A0AAD8T9H3_LOLMU</name>
<dbReference type="InterPro" id="IPR027417">
    <property type="entry name" value="P-loop_NTPase"/>
</dbReference>
<gene>
    <name evidence="2" type="ORF">QYE76_038615</name>
</gene>
<dbReference type="SUPFAM" id="SSF52540">
    <property type="entry name" value="P-loop containing nucleoside triphosphate hydrolases"/>
    <property type="match status" value="1"/>
</dbReference>
<dbReference type="PANTHER" id="PTHR33377">
    <property type="entry name" value="OS10G0134700 PROTEIN-RELATED"/>
    <property type="match status" value="1"/>
</dbReference>
<comment type="caution">
    <text evidence="2">The sequence shown here is derived from an EMBL/GenBank/DDBJ whole genome shotgun (WGS) entry which is preliminary data.</text>
</comment>
<evidence type="ECO:0000313" key="2">
    <source>
        <dbReference type="EMBL" id="KAK1677767.1"/>
    </source>
</evidence>
<sequence length="485" mass="55330">MGELVSRSISLLVDRYRKQKAAPTEEESLRSLQRLLLRLCVVVEEADCRLITNQTMLHQLSILKKEVYRGYYTLDVFSCQAHGEDRKKGQEIKYSFAKSEFNPAKRLCFCSGSNKGAAKAVLLEQVLGSIRDTIEDLSEFVMFLCTCPRLHRQPYTMHLLLNKCMFGRQMEMEHIMNFLLQEESASGAEDLAVLPIIGPGKVGKSTLIEHACDDERVRSHFSQILCFKGDDLNNGSVEILRDGGRSKHQNHGMGGGRTLIIIELFLDIKDSVWKRLYSDARSRIGSGSKIIITSRSDKIASFGTTQPIRLQFLTQEAYWYFFKVRTFGSTSTEDNPKLTAIAMDIARLMNGCFMGAAIFSGLLKANFSTRFWSMALAILRNIKRQNILLYGERFDDAWDFEEPVYLRRANKTSSECFVIFAEYQICSPETEPEDPKMVSLHDLYFGSVRPQGNFKVHAWTSHLPPHYNYMFRCGIKELPEELSSS</sequence>
<organism evidence="2 3">
    <name type="scientific">Lolium multiflorum</name>
    <name type="common">Italian ryegrass</name>
    <name type="synonym">Lolium perenne subsp. multiflorum</name>
    <dbReference type="NCBI Taxonomy" id="4521"/>
    <lineage>
        <taxon>Eukaryota</taxon>
        <taxon>Viridiplantae</taxon>
        <taxon>Streptophyta</taxon>
        <taxon>Embryophyta</taxon>
        <taxon>Tracheophyta</taxon>
        <taxon>Spermatophyta</taxon>
        <taxon>Magnoliopsida</taxon>
        <taxon>Liliopsida</taxon>
        <taxon>Poales</taxon>
        <taxon>Poaceae</taxon>
        <taxon>BOP clade</taxon>
        <taxon>Pooideae</taxon>
        <taxon>Poodae</taxon>
        <taxon>Poeae</taxon>
        <taxon>Poeae Chloroplast Group 2 (Poeae type)</taxon>
        <taxon>Loliodinae</taxon>
        <taxon>Loliinae</taxon>
        <taxon>Lolium</taxon>
    </lineage>
</organism>
<keyword evidence="3" id="KW-1185">Reference proteome</keyword>